<gene>
    <name evidence="1" type="ORF">DACRYDRAFT_116539</name>
</gene>
<dbReference type="InterPro" id="IPR011008">
    <property type="entry name" value="Dimeric_a/b-barrel"/>
</dbReference>
<evidence type="ECO:0008006" key="3">
    <source>
        <dbReference type="Google" id="ProtNLM"/>
    </source>
</evidence>
<dbReference type="EMBL" id="JH795864">
    <property type="protein sequence ID" value="EJU01360.1"/>
    <property type="molecule type" value="Genomic_DNA"/>
</dbReference>
<accession>M5FZP6</accession>
<dbReference type="RefSeq" id="XP_040628257.1">
    <property type="nucleotide sequence ID" value="XM_040770219.1"/>
</dbReference>
<sequence length="259" mass="29231">MTIILRAGRSLFTRPHSQLTKPFTTSLSKPPNFLPSSYEFLISNPSTSPSREATISKFKNALQIQRAHPDFLGVPLEGVCVEFPGRTLRVLEWTSYEGHMYNFRQGPSYPLFLKAREGAYLRPPQMTHYSFLSPLTQGPVVEYMSLPLLSATQFPTFSRTTASLFGEYILPSPGALGFSLGQQTEDPSQALALLAWEDHKSHTHKFRESQRFPEFRKELERVCAEFVSGGREGVRIWHVRCCEPGEGVGTGELESERED</sequence>
<keyword evidence="2" id="KW-1185">Reference proteome</keyword>
<dbReference type="Gene3D" id="3.30.70.100">
    <property type="match status" value="2"/>
</dbReference>
<evidence type="ECO:0000313" key="2">
    <source>
        <dbReference type="Proteomes" id="UP000030653"/>
    </source>
</evidence>
<proteinExistence type="predicted"/>
<dbReference type="GeneID" id="63685281"/>
<dbReference type="Proteomes" id="UP000030653">
    <property type="component" value="Unassembled WGS sequence"/>
</dbReference>
<evidence type="ECO:0000313" key="1">
    <source>
        <dbReference type="EMBL" id="EJU01360.1"/>
    </source>
</evidence>
<dbReference type="OrthoDB" id="3361319at2759"/>
<dbReference type="AlphaFoldDB" id="M5FZP6"/>
<dbReference type="HOGENOM" id="CLU_1255954_0_0_1"/>
<name>M5FZP6_DACPD</name>
<organism evidence="1 2">
    <name type="scientific">Dacryopinax primogenitus (strain DJM 731)</name>
    <name type="common">Brown rot fungus</name>
    <dbReference type="NCBI Taxonomy" id="1858805"/>
    <lineage>
        <taxon>Eukaryota</taxon>
        <taxon>Fungi</taxon>
        <taxon>Dikarya</taxon>
        <taxon>Basidiomycota</taxon>
        <taxon>Agaricomycotina</taxon>
        <taxon>Dacrymycetes</taxon>
        <taxon>Dacrymycetales</taxon>
        <taxon>Dacrymycetaceae</taxon>
        <taxon>Dacryopinax</taxon>
    </lineage>
</organism>
<reference evidence="1 2" key="1">
    <citation type="journal article" date="2012" name="Science">
        <title>The Paleozoic origin of enzymatic lignin decomposition reconstructed from 31 fungal genomes.</title>
        <authorList>
            <person name="Floudas D."/>
            <person name="Binder M."/>
            <person name="Riley R."/>
            <person name="Barry K."/>
            <person name="Blanchette R.A."/>
            <person name="Henrissat B."/>
            <person name="Martinez A.T."/>
            <person name="Otillar R."/>
            <person name="Spatafora J.W."/>
            <person name="Yadav J.S."/>
            <person name="Aerts A."/>
            <person name="Benoit I."/>
            <person name="Boyd A."/>
            <person name="Carlson A."/>
            <person name="Copeland A."/>
            <person name="Coutinho P.M."/>
            <person name="de Vries R.P."/>
            <person name="Ferreira P."/>
            <person name="Findley K."/>
            <person name="Foster B."/>
            <person name="Gaskell J."/>
            <person name="Glotzer D."/>
            <person name="Gorecki P."/>
            <person name="Heitman J."/>
            <person name="Hesse C."/>
            <person name="Hori C."/>
            <person name="Igarashi K."/>
            <person name="Jurgens J.A."/>
            <person name="Kallen N."/>
            <person name="Kersten P."/>
            <person name="Kohler A."/>
            <person name="Kuees U."/>
            <person name="Kumar T.K.A."/>
            <person name="Kuo A."/>
            <person name="LaButti K."/>
            <person name="Larrondo L.F."/>
            <person name="Lindquist E."/>
            <person name="Ling A."/>
            <person name="Lombard V."/>
            <person name="Lucas S."/>
            <person name="Lundell T."/>
            <person name="Martin R."/>
            <person name="McLaughlin D.J."/>
            <person name="Morgenstern I."/>
            <person name="Morin E."/>
            <person name="Murat C."/>
            <person name="Nagy L.G."/>
            <person name="Nolan M."/>
            <person name="Ohm R.A."/>
            <person name="Patyshakuliyeva A."/>
            <person name="Rokas A."/>
            <person name="Ruiz-Duenas F.J."/>
            <person name="Sabat G."/>
            <person name="Salamov A."/>
            <person name="Samejima M."/>
            <person name="Schmutz J."/>
            <person name="Slot J.C."/>
            <person name="St John F."/>
            <person name="Stenlid J."/>
            <person name="Sun H."/>
            <person name="Sun S."/>
            <person name="Syed K."/>
            <person name="Tsang A."/>
            <person name="Wiebenga A."/>
            <person name="Young D."/>
            <person name="Pisabarro A."/>
            <person name="Eastwood D.C."/>
            <person name="Martin F."/>
            <person name="Cullen D."/>
            <person name="Grigoriev I.V."/>
            <person name="Hibbett D.S."/>
        </authorList>
    </citation>
    <scope>NUCLEOTIDE SEQUENCE [LARGE SCALE GENOMIC DNA]</scope>
    <source>
        <strain evidence="1 2">DJM-731 SS1</strain>
    </source>
</reference>
<dbReference type="SUPFAM" id="SSF54909">
    <property type="entry name" value="Dimeric alpha+beta barrel"/>
    <property type="match status" value="1"/>
</dbReference>
<protein>
    <recommendedName>
        <fullName evidence="3">ABM domain-containing protein</fullName>
    </recommendedName>
</protein>